<proteinExistence type="predicted"/>
<accession>A0ABU0ILP4</accession>
<reference evidence="1 2" key="1">
    <citation type="submission" date="2023-07" db="EMBL/GenBank/DDBJ databases">
        <title>Genomic Encyclopedia of Type Strains, Phase IV (KMG-IV): sequencing the most valuable type-strain genomes for metagenomic binning, comparative biology and taxonomic classification.</title>
        <authorList>
            <person name="Goeker M."/>
        </authorList>
    </citation>
    <scope>NUCLEOTIDE SEQUENCE [LARGE SCALE GENOMIC DNA]</scope>
    <source>
        <strain evidence="1 2">DSM 18695</strain>
    </source>
</reference>
<sequence>MHDQHRVLKQLQALLALPETTEEIAAWLELGVSLDFLEENARSDSVVLFLSAGHMYVHSVLAPTGAVSPPNFEDLTSWHADPWSSWSITYSANKTWISSPLESEASKSLRKGEQIVFMRGFEGVPSRSSYVEILQPLTHVFGLHFMPERNAWCRLDRLGDIEDVFRVVSLQEPGTKTPQGRVVLGSRKVLDQYAALTGATLVRLFDFTCILSERFSGWGSEDSDRRAHGENIQYRYGRMKGTASYGRGAQIIPTATTLEEVSRAFWHDDEDKQHATFIAYDRKHDQVREISCAPDALANYFTKSDKPWEVTPAFFKPEVLLKYKSDREKYKLDHRSIGCRGAWYLKTYDVNEEGQVHTYLGYLNKLPFEEQLHWKQYNEAPKGGISERALKTDLYGTWDESYDPLLSLKAKLRRLEEIHAPWWTLRGKDLPDRVHYPATASPDEWAEELLNLDQLLVEGFEEKVLRAKGIELGEQPQDQMRSLGLLQLCLVGAGFEEEHAGRIVAPLKSLHQLRSKAKGHAGGESAKVLRQSILQEHGTLREHYRALAQACDESLAIITNTLQPA</sequence>
<organism evidence="1 2">
    <name type="scientific">Caulobacter ginsengisoli</name>
    <dbReference type="NCBI Taxonomy" id="400775"/>
    <lineage>
        <taxon>Bacteria</taxon>
        <taxon>Pseudomonadati</taxon>
        <taxon>Pseudomonadota</taxon>
        <taxon>Alphaproteobacteria</taxon>
        <taxon>Caulobacterales</taxon>
        <taxon>Caulobacteraceae</taxon>
        <taxon>Caulobacter</taxon>
    </lineage>
</organism>
<comment type="caution">
    <text evidence="1">The sequence shown here is derived from an EMBL/GenBank/DDBJ whole genome shotgun (WGS) entry which is preliminary data.</text>
</comment>
<dbReference type="Proteomes" id="UP001228905">
    <property type="component" value="Unassembled WGS sequence"/>
</dbReference>
<protein>
    <submittedName>
        <fullName evidence="1">Uncharacterized protein</fullName>
    </submittedName>
</protein>
<evidence type="ECO:0000313" key="1">
    <source>
        <dbReference type="EMBL" id="MDQ0462938.1"/>
    </source>
</evidence>
<evidence type="ECO:0000313" key="2">
    <source>
        <dbReference type="Proteomes" id="UP001228905"/>
    </source>
</evidence>
<gene>
    <name evidence="1" type="ORF">QO010_000686</name>
</gene>
<dbReference type="RefSeq" id="WP_307345987.1">
    <property type="nucleotide sequence ID" value="NZ_JAUSVS010000001.1"/>
</dbReference>
<dbReference type="EMBL" id="JAUSVS010000001">
    <property type="protein sequence ID" value="MDQ0462938.1"/>
    <property type="molecule type" value="Genomic_DNA"/>
</dbReference>
<keyword evidence="2" id="KW-1185">Reference proteome</keyword>
<name>A0ABU0ILP4_9CAUL</name>